<evidence type="ECO:0000313" key="9">
    <source>
        <dbReference type="Proteomes" id="UP001307889"/>
    </source>
</evidence>
<evidence type="ECO:0000256" key="6">
    <source>
        <dbReference type="SAM" id="MobiDB-lite"/>
    </source>
</evidence>
<keyword evidence="5" id="KW-0175">Coiled coil</keyword>
<evidence type="ECO:0000256" key="4">
    <source>
        <dbReference type="PROSITE-ProRule" id="PRU00146"/>
    </source>
</evidence>
<dbReference type="CDD" id="cd15489">
    <property type="entry name" value="PHD_SF"/>
    <property type="match status" value="1"/>
</dbReference>
<dbReference type="InterPro" id="IPR057251">
    <property type="entry name" value="FP_C"/>
</dbReference>
<evidence type="ECO:0000256" key="2">
    <source>
        <dbReference type="ARBA" id="ARBA00022771"/>
    </source>
</evidence>
<feature type="coiled-coil region" evidence="5">
    <location>
        <begin position="135"/>
        <end position="169"/>
    </location>
</feature>
<dbReference type="SMART" id="SM00249">
    <property type="entry name" value="PHD"/>
    <property type="match status" value="1"/>
</dbReference>
<organism evidence="8 9">
    <name type="scientific">Nesidiocoris tenuis</name>
    <dbReference type="NCBI Taxonomy" id="355587"/>
    <lineage>
        <taxon>Eukaryota</taxon>
        <taxon>Metazoa</taxon>
        <taxon>Ecdysozoa</taxon>
        <taxon>Arthropoda</taxon>
        <taxon>Hexapoda</taxon>
        <taxon>Insecta</taxon>
        <taxon>Pterygota</taxon>
        <taxon>Neoptera</taxon>
        <taxon>Paraneoptera</taxon>
        <taxon>Hemiptera</taxon>
        <taxon>Heteroptera</taxon>
        <taxon>Panheteroptera</taxon>
        <taxon>Cimicomorpha</taxon>
        <taxon>Miridae</taxon>
        <taxon>Dicyphina</taxon>
        <taxon>Nesidiocoris</taxon>
    </lineage>
</organism>
<dbReference type="EMBL" id="AP028917">
    <property type="protein sequence ID" value="BES98522.1"/>
    <property type="molecule type" value="Genomic_DNA"/>
</dbReference>
<keyword evidence="1" id="KW-0479">Metal-binding</keyword>
<evidence type="ECO:0000256" key="5">
    <source>
        <dbReference type="SAM" id="Coils"/>
    </source>
</evidence>
<dbReference type="PROSITE" id="PS50016">
    <property type="entry name" value="ZF_PHD_2"/>
    <property type="match status" value="1"/>
</dbReference>
<evidence type="ECO:0000256" key="1">
    <source>
        <dbReference type="ARBA" id="ARBA00022723"/>
    </source>
</evidence>
<dbReference type="InterPro" id="IPR004244">
    <property type="entry name" value="Transposase_22"/>
</dbReference>
<dbReference type="Pfam" id="PF25298">
    <property type="entry name" value="Baculo_FP_2nd"/>
    <property type="match status" value="1"/>
</dbReference>
<accession>A0ABN7B4G9</accession>
<keyword evidence="9" id="KW-1185">Reference proteome</keyword>
<dbReference type="InterPro" id="IPR011011">
    <property type="entry name" value="Znf_FYVE_PHD"/>
</dbReference>
<name>A0ABN7B4G9_9HEMI</name>
<dbReference type="InterPro" id="IPR013083">
    <property type="entry name" value="Znf_RING/FYVE/PHD"/>
</dbReference>
<protein>
    <recommendedName>
        <fullName evidence="7">PHD-type domain-containing protein</fullName>
    </recommendedName>
</protein>
<proteinExistence type="predicted"/>
<dbReference type="Gene3D" id="3.30.70.1820">
    <property type="entry name" value="L1 transposable element, RRM domain"/>
    <property type="match status" value="1"/>
</dbReference>
<dbReference type="InterPro" id="IPR019787">
    <property type="entry name" value="Znf_PHD-finger"/>
</dbReference>
<keyword evidence="3" id="KW-0862">Zinc</keyword>
<dbReference type="SUPFAM" id="SSF57903">
    <property type="entry name" value="FYVE/PHD zinc finger"/>
    <property type="match status" value="1"/>
</dbReference>
<evidence type="ECO:0000256" key="3">
    <source>
        <dbReference type="ARBA" id="ARBA00022833"/>
    </source>
</evidence>
<dbReference type="PANTHER" id="PTHR11505">
    <property type="entry name" value="L1 TRANSPOSABLE ELEMENT-RELATED"/>
    <property type="match status" value="1"/>
</dbReference>
<evidence type="ECO:0000259" key="7">
    <source>
        <dbReference type="PROSITE" id="PS50016"/>
    </source>
</evidence>
<sequence length="311" mass="35197">MDCAFCSRDLFSPKKTASCMRCKASFHPQCTRIKTLENFRKMRLEAREKWECDKCKEGSPSSLGGASSESSDAEEDANRRTRASGVGEFNSEINRKLDQLLGLPGEIRDLKTSMNYMSAQFDSFVEDMSSLKTSVKGILKENAELKDTVKELQQKVDLLEQNSRNANVEIHGVPETNNEDCSKIVKAASNALKVDCGTISRAFRVGAVRKDRPRKILAILNSSDARENLVRTARAEKSLTAKNLVSEWPKERVYINENLTAFRAELLRRAKAKGKEKGYKFIWIKNFAVHARKSEGERVYVIKSLEDIERM</sequence>
<dbReference type="Gene3D" id="3.30.40.10">
    <property type="entry name" value="Zinc/RING finger domain, C3HC4 (zinc finger)"/>
    <property type="match status" value="1"/>
</dbReference>
<dbReference type="InterPro" id="IPR001965">
    <property type="entry name" value="Znf_PHD"/>
</dbReference>
<reference evidence="8 9" key="1">
    <citation type="submission" date="2023-09" db="EMBL/GenBank/DDBJ databases">
        <title>Nesidiocoris tenuis whole genome shotgun sequence.</title>
        <authorList>
            <person name="Shibata T."/>
            <person name="Shimoda M."/>
            <person name="Kobayashi T."/>
            <person name="Uehara T."/>
        </authorList>
    </citation>
    <scope>NUCLEOTIDE SEQUENCE [LARGE SCALE GENOMIC DNA]</scope>
    <source>
        <strain evidence="8 9">Japan</strain>
    </source>
</reference>
<gene>
    <name evidence="8" type="ORF">NTJ_11338</name>
</gene>
<feature type="compositionally biased region" description="Low complexity" evidence="6">
    <location>
        <begin position="58"/>
        <end position="70"/>
    </location>
</feature>
<evidence type="ECO:0000313" key="8">
    <source>
        <dbReference type="EMBL" id="BES98522.1"/>
    </source>
</evidence>
<feature type="domain" description="PHD-type" evidence="7">
    <location>
        <begin position="1"/>
        <end position="58"/>
    </location>
</feature>
<keyword evidence="2 4" id="KW-0863">Zinc-finger</keyword>
<dbReference type="Proteomes" id="UP001307889">
    <property type="component" value="Chromosome 9"/>
</dbReference>
<feature type="region of interest" description="Disordered" evidence="6">
    <location>
        <begin position="54"/>
        <end position="87"/>
    </location>
</feature>